<keyword evidence="3" id="KW-0010">Activator</keyword>
<dbReference type="InterPro" id="IPR046947">
    <property type="entry name" value="LytR-like"/>
</dbReference>
<dbReference type="PROSITE" id="PS50930">
    <property type="entry name" value="HTH_LYTTR"/>
    <property type="match status" value="1"/>
</dbReference>
<dbReference type="eggNOG" id="COG3279">
    <property type="taxonomic scope" value="Bacteria"/>
</dbReference>
<accession>S1NSD3</accession>
<feature type="domain" description="HTH LytTR-type" evidence="7">
    <location>
        <begin position="146"/>
        <end position="247"/>
    </location>
</feature>
<proteinExistence type="predicted"/>
<dbReference type="AlphaFoldDB" id="S1NSD3"/>
<evidence type="ECO:0000256" key="3">
    <source>
        <dbReference type="ARBA" id="ARBA00023159"/>
    </source>
</evidence>
<dbReference type="InterPro" id="IPR007492">
    <property type="entry name" value="LytTR_DNA-bd_dom"/>
</dbReference>
<protein>
    <recommendedName>
        <fullName evidence="10">Response regulatory domain-containing protein</fullName>
    </recommendedName>
</protein>
<keyword evidence="2" id="KW-0902">Two-component regulatory system</keyword>
<dbReference type="Pfam" id="PF04397">
    <property type="entry name" value="LytTR"/>
    <property type="match status" value="1"/>
</dbReference>
<dbReference type="RefSeq" id="WP_016184471.1">
    <property type="nucleotide sequence ID" value="NZ_JXKI01000008.1"/>
</dbReference>
<sequence length="249" mass="29208">MKYPIILCEDQLLQLNQLERIIKNFILFHDEIFEIVLTSQTPTEVEKYLKQFHPTQGIYFLDIDLNAAMNGIELAELVRKYDVQAKIIFVTTHDEMLPLTIQRRVETLGFVQKDQELDAYKSEIAELLLLAKERIDATKVAKNQAFIFSIGSQVFTIDLADIYFLEPSEMPHRLVLYTKNGQYEFYGKLNEFEQKYPSLTRISRSTLVQVNNAKEIDFKKRMIYFTPDLCKKFSLGKANKIKEIFNTHF</sequence>
<dbReference type="InterPro" id="IPR001789">
    <property type="entry name" value="Sig_transdc_resp-reg_receiver"/>
</dbReference>
<evidence type="ECO:0008006" key="10">
    <source>
        <dbReference type="Google" id="ProtNLM"/>
    </source>
</evidence>
<evidence type="ECO:0000256" key="5">
    <source>
        <dbReference type="PROSITE-ProRule" id="PRU00169"/>
    </source>
</evidence>
<evidence type="ECO:0000313" key="8">
    <source>
        <dbReference type="EMBL" id="EOW83799.1"/>
    </source>
</evidence>
<organism evidence="8 9">
    <name type="scientific">Enterococcus columbae DSM 7374 = ATCC 51263</name>
    <dbReference type="NCBI Taxonomy" id="1121865"/>
    <lineage>
        <taxon>Bacteria</taxon>
        <taxon>Bacillati</taxon>
        <taxon>Bacillota</taxon>
        <taxon>Bacilli</taxon>
        <taxon>Lactobacillales</taxon>
        <taxon>Enterococcaceae</taxon>
        <taxon>Enterococcus</taxon>
    </lineage>
</organism>
<dbReference type="Proteomes" id="UP000014113">
    <property type="component" value="Unassembled WGS sequence"/>
</dbReference>
<keyword evidence="5" id="KW-0597">Phosphoprotein</keyword>
<dbReference type="EMBL" id="ASWJ01000007">
    <property type="protein sequence ID" value="EOW83799.1"/>
    <property type="molecule type" value="Genomic_DNA"/>
</dbReference>
<evidence type="ECO:0000256" key="2">
    <source>
        <dbReference type="ARBA" id="ARBA00023012"/>
    </source>
</evidence>
<dbReference type="Pfam" id="PF00072">
    <property type="entry name" value="Response_reg"/>
    <property type="match status" value="1"/>
</dbReference>
<dbReference type="OrthoDB" id="9809318at2"/>
<feature type="modified residue" description="4-aspartylphosphate" evidence="5">
    <location>
        <position position="62"/>
    </location>
</feature>
<dbReference type="PATRIC" id="fig|1121865.3.peg.2325"/>
<dbReference type="STRING" id="1121865.OMW_02390"/>
<evidence type="ECO:0000256" key="4">
    <source>
        <dbReference type="ARBA" id="ARBA00037164"/>
    </source>
</evidence>
<dbReference type="PANTHER" id="PTHR37299:SF3">
    <property type="entry name" value="STAGE 0 SPORULATION PROTEIN A HOMOLOG"/>
    <property type="match status" value="1"/>
</dbReference>
<comment type="function">
    <text evidence="4">Required for high-level post-exponential phase expression of a series of secreted proteins.</text>
</comment>
<dbReference type="PROSITE" id="PS50110">
    <property type="entry name" value="RESPONSE_REGULATORY"/>
    <property type="match status" value="1"/>
</dbReference>
<keyword evidence="9" id="KW-1185">Reference proteome</keyword>
<dbReference type="Gene3D" id="2.40.50.1020">
    <property type="entry name" value="LytTr DNA-binding domain"/>
    <property type="match status" value="1"/>
</dbReference>
<evidence type="ECO:0000259" key="7">
    <source>
        <dbReference type="PROSITE" id="PS50930"/>
    </source>
</evidence>
<dbReference type="GO" id="GO:0003677">
    <property type="term" value="F:DNA binding"/>
    <property type="evidence" value="ECO:0007669"/>
    <property type="project" value="InterPro"/>
</dbReference>
<dbReference type="InterPro" id="IPR011006">
    <property type="entry name" value="CheY-like_superfamily"/>
</dbReference>
<gene>
    <name evidence="8" type="ORF">I568_01601</name>
</gene>
<dbReference type="SMART" id="SM00850">
    <property type="entry name" value="LytTR"/>
    <property type="match status" value="1"/>
</dbReference>
<dbReference type="Gene3D" id="3.40.50.2300">
    <property type="match status" value="1"/>
</dbReference>
<name>S1NSD3_9ENTE</name>
<comment type="caution">
    <text evidence="8">The sequence shown here is derived from an EMBL/GenBank/DDBJ whole genome shotgun (WGS) entry which is preliminary data.</text>
</comment>
<dbReference type="SUPFAM" id="SSF52172">
    <property type="entry name" value="CheY-like"/>
    <property type="match status" value="1"/>
</dbReference>
<evidence type="ECO:0000256" key="1">
    <source>
        <dbReference type="ARBA" id="ARBA00022490"/>
    </source>
</evidence>
<evidence type="ECO:0000313" key="9">
    <source>
        <dbReference type="Proteomes" id="UP000014113"/>
    </source>
</evidence>
<dbReference type="CDD" id="cd17533">
    <property type="entry name" value="REC_LytTR_AgrA-like"/>
    <property type="match status" value="1"/>
</dbReference>
<feature type="domain" description="Response regulatory" evidence="6">
    <location>
        <begin position="4"/>
        <end position="128"/>
    </location>
</feature>
<keyword evidence="1" id="KW-0963">Cytoplasm</keyword>
<reference evidence="8 9" key="1">
    <citation type="submission" date="2013-03" db="EMBL/GenBank/DDBJ databases">
        <title>The Genome Sequence of Enterococcus columbae ATCC_51263 (PacBio/Illumina hybrid assembly).</title>
        <authorList>
            <consortium name="The Broad Institute Genomics Platform"/>
            <consortium name="The Broad Institute Genome Sequencing Center for Infectious Disease"/>
            <person name="Earl A."/>
            <person name="Russ C."/>
            <person name="Gilmore M."/>
            <person name="Surin D."/>
            <person name="Walker B."/>
            <person name="Young S."/>
            <person name="Zeng Q."/>
            <person name="Gargeya S."/>
            <person name="Fitzgerald M."/>
            <person name="Haas B."/>
            <person name="Abouelleil A."/>
            <person name="Allen A.W."/>
            <person name="Alvarado L."/>
            <person name="Arachchi H.M."/>
            <person name="Berlin A.M."/>
            <person name="Chapman S.B."/>
            <person name="Gainer-Dewar J."/>
            <person name="Goldberg J."/>
            <person name="Griggs A."/>
            <person name="Gujja S."/>
            <person name="Hansen M."/>
            <person name="Howarth C."/>
            <person name="Imamovic A."/>
            <person name="Ireland A."/>
            <person name="Larimer J."/>
            <person name="McCowan C."/>
            <person name="Murphy C."/>
            <person name="Pearson M."/>
            <person name="Poon T.W."/>
            <person name="Priest M."/>
            <person name="Roberts A."/>
            <person name="Saif S."/>
            <person name="Shea T."/>
            <person name="Sisk P."/>
            <person name="Sykes S."/>
            <person name="Wortman J."/>
            <person name="Nusbaum C."/>
            <person name="Birren B."/>
        </authorList>
    </citation>
    <scope>NUCLEOTIDE SEQUENCE [LARGE SCALE GENOMIC DNA]</scope>
    <source>
        <strain evidence="8 9">ATCC 51263</strain>
    </source>
</reference>
<dbReference type="GO" id="GO:0000156">
    <property type="term" value="F:phosphorelay response regulator activity"/>
    <property type="evidence" value="ECO:0007669"/>
    <property type="project" value="InterPro"/>
</dbReference>
<evidence type="ECO:0000259" key="6">
    <source>
        <dbReference type="PROSITE" id="PS50110"/>
    </source>
</evidence>
<dbReference type="PANTHER" id="PTHR37299">
    <property type="entry name" value="TRANSCRIPTIONAL REGULATOR-RELATED"/>
    <property type="match status" value="1"/>
</dbReference>
<dbReference type="SMART" id="SM00448">
    <property type="entry name" value="REC"/>
    <property type="match status" value="1"/>
</dbReference>